<accession>A0AAV7TSW2</accession>
<organism evidence="1 2">
    <name type="scientific">Pleurodeles waltl</name>
    <name type="common">Iberian ribbed newt</name>
    <dbReference type="NCBI Taxonomy" id="8319"/>
    <lineage>
        <taxon>Eukaryota</taxon>
        <taxon>Metazoa</taxon>
        <taxon>Chordata</taxon>
        <taxon>Craniata</taxon>
        <taxon>Vertebrata</taxon>
        <taxon>Euteleostomi</taxon>
        <taxon>Amphibia</taxon>
        <taxon>Batrachia</taxon>
        <taxon>Caudata</taxon>
        <taxon>Salamandroidea</taxon>
        <taxon>Salamandridae</taxon>
        <taxon>Pleurodelinae</taxon>
        <taxon>Pleurodeles</taxon>
    </lineage>
</organism>
<evidence type="ECO:0000313" key="1">
    <source>
        <dbReference type="EMBL" id="KAJ1178757.1"/>
    </source>
</evidence>
<sequence length="145" mass="15633">MAPLAVSVLHVQPLLPCEGRAGFGDLSRDALIRQRSPAVASGVDAAGSVGRVHGLDPRRNTGLARNSCRFETGGYCGSRHPGRPVPGSIYGHGDNIECLGRTSSTETSIVFVDVLITRMIDRAIVEDQELSCHVKQHEVIKFEEQ</sequence>
<protein>
    <submittedName>
        <fullName evidence="1">Uncharacterized protein</fullName>
    </submittedName>
</protein>
<dbReference type="EMBL" id="JANPWB010000006">
    <property type="protein sequence ID" value="KAJ1178757.1"/>
    <property type="molecule type" value="Genomic_DNA"/>
</dbReference>
<reference evidence="1" key="1">
    <citation type="journal article" date="2022" name="bioRxiv">
        <title>Sequencing and chromosome-scale assembly of the giantPleurodeles waltlgenome.</title>
        <authorList>
            <person name="Brown T."/>
            <person name="Elewa A."/>
            <person name="Iarovenko S."/>
            <person name="Subramanian E."/>
            <person name="Araus A.J."/>
            <person name="Petzold A."/>
            <person name="Susuki M."/>
            <person name="Suzuki K.-i.T."/>
            <person name="Hayashi T."/>
            <person name="Toyoda A."/>
            <person name="Oliveira C."/>
            <person name="Osipova E."/>
            <person name="Leigh N.D."/>
            <person name="Simon A."/>
            <person name="Yun M.H."/>
        </authorList>
    </citation>
    <scope>NUCLEOTIDE SEQUENCE</scope>
    <source>
        <strain evidence="1">20211129_DDA</strain>
        <tissue evidence="1">Liver</tissue>
    </source>
</reference>
<comment type="caution">
    <text evidence="1">The sequence shown here is derived from an EMBL/GenBank/DDBJ whole genome shotgun (WGS) entry which is preliminary data.</text>
</comment>
<evidence type="ECO:0000313" key="2">
    <source>
        <dbReference type="Proteomes" id="UP001066276"/>
    </source>
</evidence>
<dbReference type="AlphaFoldDB" id="A0AAV7TSW2"/>
<proteinExistence type="predicted"/>
<name>A0AAV7TSW2_PLEWA</name>
<gene>
    <name evidence="1" type="ORF">NDU88_003999</name>
</gene>
<dbReference type="Proteomes" id="UP001066276">
    <property type="component" value="Chromosome 3_2"/>
</dbReference>
<keyword evidence="2" id="KW-1185">Reference proteome</keyword>